<feature type="transmembrane region" description="Helical" evidence="1">
    <location>
        <begin position="244"/>
        <end position="262"/>
    </location>
</feature>
<evidence type="ECO:0000256" key="1">
    <source>
        <dbReference type="SAM" id="Phobius"/>
    </source>
</evidence>
<dbReference type="RefSeq" id="WP_348710350.1">
    <property type="nucleotide sequence ID" value="NZ_CAXIXY010000003.1"/>
</dbReference>
<evidence type="ECO:0000313" key="2">
    <source>
        <dbReference type="EMBL" id="CAL2078422.1"/>
    </source>
</evidence>
<reference evidence="2 3" key="1">
    <citation type="submission" date="2024-05" db="EMBL/GenBank/DDBJ databases">
        <authorList>
            <person name="Duchaud E."/>
        </authorList>
    </citation>
    <scope>NUCLEOTIDE SEQUENCE [LARGE SCALE GENOMIC DNA]</scope>
    <source>
        <strain evidence="2">Ena-SAMPLE-TAB-13-05-2024-13:56:06:370-140302</strain>
    </source>
</reference>
<keyword evidence="3" id="KW-1185">Reference proteome</keyword>
<proteinExistence type="predicted"/>
<name>A0ABP1EIQ1_9FLAO</name>
<sequence>MNKKHKLAAFLHLLSSILFWFFIVFLTFDTALNLFFENSEIKTGENSKIVNSKGYAIPMKVSLNLKKEGYIYKKSGTSVQVFNDEELNELYIYRHHTREFIEEIKSSYDERQKIGSNFILTDPAQQGNFDFTNRTIDSKTRIIVKPKTTFLTIMLFLDKYLSILITILILYFLKQIFYHLKKDLSFNIEVSKNVKRIGFLLILMEVLGAIFNLIIGTYISHVSIETDILFRNAFNINFNPTIEFDLPMFITGLSLLVVSILLNKGNDLQTESNLTI</sequence>
<evidence type="ECO:0000313" key="3">
    <source>
        <dbReference type="Proteomes" id="UP001497416"/>
    </source>
</evidence>
<keyword evidence="1" id="KW-1133">Transmembrane helix</keyword>
<comment type="caution">
    <text evidence="2">The sequence shown here is derived from an EMBL/GenBank/DDBJ whole genome shotgun (WGS) entry which is preliminary data.</text>
</comment>
<keyword evidence="1" id="KW-0472">Membrane</keyword>
<evidence type="ECO:0008006" key="4">
    <source>
        <dbReference type="Google" id="ProtNLM"/>
    </source>
</evidence>
<gene>
    <name evidence="2" type="ORF">T190607A01A_10693</name>
</gene>
<feature type="transmembrane region" description="Helical" evidence="1">
    <location>
        <begin position="7"/>
        <end position="28"/>
    </location>
</feature>
<protein>
    <recommendedName>
        <fullName evidence="4">DUF2975 domain-containing protein</fullName>
    </recommendedName>
</protein>
<accession>A0ABP1EIQ1</accession>
<dbReference type="EMBL" id="CAXIXY010000003">
    <property type="protein sequence ID" value="CAL2078422.1"/>
    <property type="molecule type" value="Genomic_DNA"/>
</dbReference>
<keyword evidence="1" id="KW-0812">Transmembrane</keyword>
<dbReference type="Proteomes" id="UP001497416">
    <property type="component" value="Unassembled WGS sequence"/>
</dbReference>
<organism evidence="2 3">
    <name type="scientific">Tenacibaculum platacis</name>
    <dbReference type="NCBI Taxonomy" id="3137852"/>
    <lineage>
        <taxon>Bacteria</taxon>
        <taxon>Pseudomonadati</taxon>
        <taxon>Bacteroidota</taxon>
        <taxon>Flavobacteriia</taxon>
        <taxon>Flavobacteriales</taxon>
        <taxon>Flavobacteriaceae</taxon>
        <taxon>Tenacibaculum</taxon>
    </lineage>
</organism>
<feature type="transmembrane region" description="Helical" evidence="1">
    <location>
        <begin position="160"/>
        <end position="178"/>
    </location>
</feature>
<feature type="transmembrane region" description="Helical" evidence="1">
    <location>
        <begin position="199"/>
        <end position="224"/>
    </location>
</feature>